<protein>
    <submittedName>
        <fullName evidence="1">Uncharacterized protein</fullName>
    </submittedName>
</protein>
<gene>
    <name evidence="1" type="ORF">FOYG_11075</name>
</gene>
<dbReference type="EMBL" id="JH717845">
    <property type="protein sequence ID" value="EWY86607.1"/>
    <property type="molecule type" value="Genomic_DNA"/>
</dbReference>
<dbReference type="Proteomes" id="UP000030753">
    <property type="component" value="Unassembled WGS sequence"/>
</dbReference>
<accession>W9HW92</accession>
<dbReference type="AlphaFoldDB" id="W9HW92"/>
<evidence type="ECO:0000313" key="2">
    <source>
        <dbReference type="Proteomes" id="UP000030753"/>
    </source>
</evidence>
<organism evidence="1 2">
    <name type="scientific">Fusarium oxysporum NRRL 32931</name>
    <dbReference type="NCBI Taxonomy" id="660029"/>
    <lineage>
        <taxon>Eukaryota</taxon>
        <taxon>Fungi</taxon>
        <taxon>Dikarya</taxon>
        <taxon>Ascomycota</taxon>
        <taxon>Pezizomycotina</taxon>
        <taxon>Sordariomycetes</taxon>
        <taxon>Hypocreomycetidae</taxon>
        <taxon>Hypocreales</taxon>
        <taxon>Nectriaceae</taxon>
        <taxon>Fusarium</taxon>
        <taxon>Fusarium oxysporum species complex</taxon>
    </lineage>
</organism>
<dbReference type="HOGENOM" id="CLU_3368503_0_0_1"/>
<sequence length="35" mass="3818">MAELPLVAPPPNWAPLLYQWSLVRITGRTLEAAAA</sequence>
<evidence type="ECO:0000313" key="1">
    <source>
        <dbReference type="EMBL" id="EWY86607.1"/>
    </source>
</evidence>
<reference evidence="1 2" key="1">
    <citation type="submission" date="2011-06" db="EMBL/GenBank/DDBJ databases">
        <title>The Genome Sequence of Fusarium oxysporum FOSC 3-a.</title>
        <authorList>
            <consortium name="The Broad Institute Genome Sequencing Platform"/>
            <person name="Ma L.-J."/>
            <person name="Gale L.R."/>
            <person name="Schwartz D.C."/>
            <person name="Zhou S."/>
            <person name="Corby-Kistler H."/>
            <person name="Young S.K."/>
            <person name="Zeng Q."/>
            <person name="Gargeya S."/>
            <person name="Fitzgerald M."/>
            <person name="Haas B."/>
            <person name="Abouelleil A."/>
            <person name="Alvarado L."/>
            <person name="Arachchi H.M."/>
            <person name="Berlin A."/>
            <person name="Brown A."/>
            <person name="Chapman S.B."/>
            <person name="Chen Z."/>
            <person name="Dunbar C."/>
            <person name="Freedman E."/>
            <person name="Gearin G."/>
            <person name="Gellesch M."/>
            <person name="Goldberg J."/>
            <person name="Griggs A."/>
            <person name="Gujja S."/>
            <person name="Heiman D."/>
            <person name="Howarth C."/>
            <person name="Larson L."/>
            <person name="Lui A."/>
            <person name="MacDonald P.J.P."/>
            <person name="Mehta T."/>
            <person name="Montmayeur A."/>
            <person name="Murphy C."/>
            <person name="Neiman D."/>
            <person name="Pearson M."/>
            <person name="Priest M."/>
            <person name="Roberts A."/>
            <person name="Saif S."/>
            <person name="Shea T."/>
            <person name="Shenoy N."/>
            <person name="Sisk P."/>
            <person name="Stolte C."/>
            <person name="Sykes S."/>
            <person name="Wortman J."/>
            <person name="Nusbaum C."/>
            <person name="Birren B."/>
        </authorList>
    </citation>
    <scope>NUCLEOTIDE SEQUENCE [LARGE SCALE GENOMIC DNA]</scope>
    <source>
        <strain evidence="2">FOSC 3-a</strain>
    </source>
</reference>
<proteinExistence type="predicted"/>
<name>W9HW92_FUSOX</name>